<protein>
    <submittedName>
        <fullName evidence="2">Uncharacterized protein</fullName>
    </submittedName>
</protein>
<name>A0A5J9UU61_9POAL</name>
<feature type="region of interest" description="Disordered" evidence="1">
    <location>
        <begin position="1"/>
        <end position="43"/>
    </location>
</feature>
<evidence type="ECO:0000313" key="3">
    <source>
        <dbReference type="Proteomes" id="UP000324897"/>
    </source>
</evidence>
<dbReference type="Gramene" id="TVU27382">
    <property type="protein sequence ID" value="TVU27382"/>
    <property type="gene ID" value="EJB05_29990"/>
</dbReference>
<feature type="non-terminal residue" evidence="2">
    <location>
        <position position="1"/>
    </location>
</feature>
<evidence type="ECO:0000256" key="1">
    <source>
        <dbReference type="SAM" id="MobiDB-lite"/>
    </source>
</evidence>
<keyword evidence="3" id="KW-1185">Reference proteome</keyword>
<reference evidence="2 3" key="1">
    <citation type="journal article" date="2019" name="Sci. Rep.">
        <title>A high-quality genome of Eragrostis curvula grass provides insights into Poaceae evolution and supports new strategies to enhance forage quality.</title>
        <authorList>
            <person name="Carballo J."/>
            <person name="Santos B.A.C.M."/>
            <person name="Zappacosta D."/>
            <person name="Garbus I."/>
            <person name="Selva J.P."/>
            <person name="Gallo C.A."/>
            <person name="Diaz A."/>
            <person name="Albertini E."/>
            <person name="Caccamo M."/>
            <person name="Echenique V."/>
        </authorList>
    </citation>
    <scope>NUCLEOTIDE SEQUENCE [LARGE SCALE GENOMIC DNA]</scope>
    <source>
        <strain evidence="3">cv. Victoria</strain>
        <tissue evidence="2">Leaf</tissue>
    </source>
</reference>
<feature type="compositionally biased region" description="Low complexity" evidence="1">
    <location>
        <begin position="13"/>
        <end position="30"/>
    </location>
</feature>
<dbReference type="EMBL" id="RWGY01000013">
    <property type="protein sequence ID" value="TVU27382.1"/>
    <property type="molecule type" value="Genomic_DNA"/>
</dbReference>
<comment type="caution">
    <text evidence="2">The sequence shown here is derived from an EMBL/GenBank/DDBJ whole genome shotgun (WGS) entry which is preliminary data.</text>
</comment>
<accession>A0A5J9UU61</accession>
<feature type="non-terminal residue" evidence="2">
    <location>
        <position position="154"/>
    </location>
</feature>
<proteinExistence type="predicted"/>
<dbReference type="Proteomes" id="UP000324897">
    <property type="component" value="Chromosome 2"/>
</dbReference>
<dbReference type="AlphaFoldDB" id="A0A5J9UU61"/>
<sequence>MSASQRPAASQREFSPASAADASPAFREASYLPPNRSRNRSARNGDLEEKKVFDLIRSWLLPVCVAAAPAKTLSVSMDNFFNYIVVPVFQLMPKSLIQPQSCPLYGVIVRAVRVDSWALLNCLDEANFGTQDVHIRGKLTLVSYGQADALDHHP</sequence>
<gene>
    <name evidence="2" type="ORF">EJB05_29990</name>
</gene>
<organism evidence="2 3">
    <name type="scientific">Eragrostis curvula</name>
    <name type="common">weeping love grass</name>
    <dbReference type="NCBI Taxonomy" id="38414"/>
    <lineage>
        <taxon>Eukaryota</taxon>
        <taxon>Viridiplantae</taxon>
        <taxon>Streptophyta</taxon>
        <taxon>Embryophyta</taxon>
        <taxon>Tracheophyta</taxon>
        <taxon>Spermatophyta</taxon>
        <taxon>Magnoliopsida</taxon>
        <taxon>Liliopsida</taxon>
        <taxon>Poales</taxon>
        <taxon>Poaceae</taxon>
        <taxon>PACMAD clade</taxon>
        <taxon>Chloridoideae</taxon>
        <taxon>Eragrostideae</taxon>
        <taxon>Eragrostidinae</taxon>
        <taxon>Eragrostis</taxon>
    </lineage>
</organism>
<evidence type="ECO:0000313" key="2">
    <source>
        <dbReference type="EMBL" id="TVU27382.1"/>
    </source>
</evidence>